<organism evidence="1 3">
    <name type="scientific">Adineta steineri</name>
    <dbReference type="NCBI Taxonomy" id="433720"/>
    <lineage>
        <taxon>Eukaryota</taxon>
        <taxon>Metazoa</taxon>
        <taxon>Spiralia</taxon>
        <taxon>Gnathifera</taxon>
        <taxon>Rotifera</taxon>
        <taxon>Eurotatoria</taxon>
        <taxon>Bdelloidea</taxon>
        <taxon>Adinetida</taxon>
        <taxon>Adinetidae</taxon>
        <taxon>Adineta</taxon>
    </lineage>
</organism>
<dbReference type="PANTHER" id="PTHR33099">
    <property type="entry name" value="FE2OG DIOXYGENASE DOMAIN-CONTAINING PROTEIN"/>
    <property type="match status" value="1"/>
</dbReference>
<dbReference type="EMBL" id="CAJOBB010001682">
    <property type="protein sequence ID" value="CAF3889900.1"/>
    <property type="molecule type" value="Genomic_DNA"/>
</dbReference>
<evidence type="ECO:0000313" key="2">
    <source>
        <dbReference type="EMBL" id="CAF3889900.1"/>
    </source>
</evidence>
<dbReference type="EMBL" id="CAJNOE010000272">
    <property type="protein sequence ID" value="CAF1108811.1"/>
    <property type="molecule type" value="Genomic_DNA"/>
</dbReference>
<accession>A0A814PPD7</accession>
<gene>
    <name evidence="1" type="ORF">IZO911_LOCUS23466</name>
    <name evidence="2" type="ORF">KXQ929_LOCUS22225</name>
</gene>
<dbReference type="AlphaFoldDB" id="A0A814PPD7"/>
<dbReference type="PANTHER" id="PTHR33099:SF7">
    <property type="entry name" value="MYND-TYPE DOMAIN-CONTAINING PROTEIN"/>
    <property type="match status" value="1"/>
</dbReference>
<evidence type="ECO:0008006" key="4">
    <source>
        <dbReference type="Google" id="ProtNLM"/>
    </source>
</evidence>
<evidence type="ECO:0000313" key="1">
    <source>
        <dbReference type="EMBL" id="CAF1108811.1"/>
    </source>
</evidence>
<proteinExistence type="predicted"/>
<name>A0A814PPD7_9BILA</name>
<dbReference type="Proteomes" id="UP000663868">
    <property type="component" value="Unassembled WGS sequence"/>
</dbReference>
<comment type="caution">
    <text evidence="1">The sequence shown here is derived from an EMBL/GenBank/DDBJ whole genome shotgun (WGS) entry which is preliminary data.</text>
</comment>
<evidence type="ECO:0000313" key="3">
    <source>
        <dbReference type="Proteomes" id="UP000663860"/>
    </source>
</evidence>
<reference evidence="1" key="1">
    <citation type="submission" date="2021-02" db="EMBL/GenBank/DDBJ databases">
        <authorList>
            <person name="Nowell W R."/>
        </authorList>
    </citation>
    <scope>NUCLEOTIDE SEQUENCE</scope>
</reference>
<sequence>MATTTAIAMDINDNEDIVSNTDTLIYDDEDIQLLGDDINENNWRYAFQEVLDDIHENKLDDGTRLLSYDNPCKIRVKKLGDTPYTFPLSNALCSRIICEHGIPLSLINTYDFCGTKVTNSAWEIDHSAVDFPLSFTAAIQSQTFEQLHLNTSDLNTEFYLNLDKLIMFGPCTQTKVYNFDEKLFIYLATVLVFLPSYYSGGNYRFIDDNDDTDDVHRHTFNQYESDNSKPFILIVPSDCQHEIEPIEKGFKLLLVYHLVSKTSSTHEFYSLLSKSNNNSMNIQNIFLTQRLNHIFTYWEKNLDKMPSKILIPIQHSLDYTPFFSMLFRDKYRTILQLITTTLKQLSSSSSSFLIYSAILQQDEPFGNTTDSRLLINNLKLLNTTNDFILDLNIQHERTVIPNEILGELHMYIDAYEQSGGRQQTLSNGNVVYRNYSKFHVLVIIPYEYQWDLLLDDYSFACHHLSYMLSLPTNSLNILCLNLLECILRNKTLSILSFDQLIRYFIQLYNRIGLTTKLIQLLKILFQHKQFKDELFSNKILHYWLNRLVECFHSWPMFSMEFLDLFRKSISTSMPTKLNEIVQFLLQFSHKTLGTLLINTLLRYIFKRRGLPRHILLSTCCSILHLLIVDGSYSMDALLTLAYNIIKRVRKTSLANEILDKSFKMYLIPMLINIYRDIKDKEKRIHSKISLSPAFILIYEYCLNTLNYYCISTLSSSSPLNIISMNEALLICPCTSCARLQIFLIDPKNSTLIYDLSLSLTVDHCLRHTLSKFPMLSIEYKHDPCTGREQTLIISKYGYEQEQKQLCFHLRRLLLQLHQI</sequence>
<dbReference type="Proteomes" id="UP000663860">
    <property type="component" value="Unassembled WGS sequence"/>
</dbReference>
<protein>
    <recommendedName>
        <fullName evidence="4">Prolyl 4-hydroxylase alpha subunit Fe(2+) 2OG dioxygenase domain-containing protein</fullName>
    </recommendedName>
</protein>